<reference evidence="4 5" key="1">
    <citation type="submission" date="2016-10" db="EMBL/GenBank/DDBJ databases">
        <authorList>
            <person name="de Groot N.N."/>
        </authorList>
    </citation>
    <scope>NUCLEOTIDE SEQUENCE [LARGE SCALE GENOMIC DNA]</scope>
    <source>
        <strain evidence="4 5">DSM 6793</strain>
    </source>
</reference>
<evidence type="ECO:0000256" key="1">
    <source>
        <dbReference type="ARBA" id="ARBA00022723"/>
    </source>
</evidence>
<protein>
    <submittedName>
        <fullName evidence="4">4-hydroxythreonine-4-phosphate dehydrogenase</fullName>
    </submittedName>
</protein>
<dbReference type="Pfam" id="PF04166">
    <property type="entry name" value="PdxA"/>
    <property type="match status" value="1"/>
</dbReference>
<gene>
    <name evidence="4" type="ORF">SAMN05421780_10960</name>
</gene>
<dbReference type="OrthoDB" id="9801783at2"/>
<dbReference type="PANTHER" id="PTHR30004">
    <property type="entry name" value="4-HYDROXYTHREONINE-4-PHOSPHATE DEHYDROGENASE"/>
    <property type="match status" value="1"/>
</dbReference>
<organism evidence="4 5">
    <name type="scientific">Flexibacter flexilis DSM 6793</name>
    <dbReference type="NCBI Taxonomy" id="927664"/>
    <lineage>
        <taxon>Bacteria</taxon>
        <taxon>Pseudomonadati</taxon>
        <taxon>Bacteroidota</taxon>
        <taxon>Cytophagia</taxon>
        <taxon>Cytophagales</taxon>
        <taxon>Flexibacteraceae</taxon>
        <taxon>Flexibacter</taxon>
    </lineage>
</organism>
<dbReference type="AlphaFoldDB" id="A0A1I1LNP5"/>
<sequence length="347" mass="38437">MEKQTNETASHHHKEKPIIGISMGDFNGVGPELILKLLEDNRLLRLCTPVIYGSYKILNKYRRLLNLEDTGIVHIKSAQQLNHRKANIVMCWEEDYEIQPGKPTPESGLGAWKALQVATADLKNGLIDAIVTAPITKSNMPREHFAFAGHTEYFAAEFGVADNLMLLVSEDLRVGVVTGHISIADVPKTLTKEKILSKFNLMHESLKQDFGIIKPRIAILGLNPHAGEEGLMGNEEKEIIAPLIKDLKNKGLLVFGPYPADGFFGSHLYKKFDGILAMYHDQGLTPFKTLAFDHGVNFTAGLPVVRTSPDHGTAYNIAGKGEADESSFRSALYLACDVVRSRQEHKK</sequence>
<evidence type="ECO:0000313" key="4">
    <source>
        <dbReference type="EMBL" id="SFC74669.1"/>
    </source>
</evidence>
<dbReference type="PANTHER" id="PTHR30004:SF6">
    <property type="entry name" value="D-THREONATE 4-PHOSPHATE DEHYDROGENASE"/>
    <property type="match status" value="1"/>
</dbReference>
<dbReference type="Gene3D" id="3.40.718.10">
    <property type="entry name" value="Isopropylmalate Dehydrogenase"/>
    <property type="match status" value="1"/>
</dbReference>
<dbReference type="SUPFAM" id="SSF53659">
    <property type="entry name" value="Isocitrate/Isopropylmalate dehydrogenase-like"/>
    <property type="match status" value="1"/>
</dbReference>
<keyword evidence="5" id="KW-1185">Reference proteome</keyword>
<dbReference type="RefSeq" id="WP_091514503.1">
    <property type="nucleotide sequence ID" value="NZ_FOLE01000009.1"/>
</dbReference>
<dbReference type="GO" id="GO:0051287">
    <property type="term" value="F:NAD binding"/>
    <property type="evidence" value="ECO:0007669"/>
    <property type="project" value="InterPro"/>
</dbReference>
<accession>A0A1I1LNP5</accession>
<dbReference type="STRING" id="927664.SAMN05421780_10960"/>
<dbReference type="Proteomes" id="UP000199514">
    <property type="component" value="Unassembled WGS sequence"/>
</dbReference>
<dbReference type="NCBIfam" id="TIGR00557">
    <property type="entry name" value="pdxA"/>
    <property type="match status" value="1"/>
</dbReference>
<proteinExistence type="predicted"/>
<dbReference type="EMBL" id="FOLE01000009">
    <property type="protein sequence ID" value="SFC74669.1"/>
    <property type="molecule type" value="Genomic_DNA"/>
</dbReference>
<dbReference type="InterPro" id="IPR005255">
    <property type="entry name" value="PdxA_fam"/>
</dbReference>
<dbReference type="GO" id="GO:0046872">
    <property type="term" value="F:metal ion binding"/>
    <property type="evidence" value="ECO:0007669"/>
    <property type="project" value="UniProtKB-KW"/>
</dbReference>
<keyword evidence="1" id="KW-0479">Metal-binding</keyword>
<keyword evidence="2" id="KW-0560">Oxidoreductase</keyword>
<keyword evidence="3" id="KW-0520">NAD</keyword>
<dbReference type="GO" id="GO:0016491">
    <property type="term" value="F:oxidoreductase activity"/>
    <property type="evidence" value="ECO:0007669"/>
    <property type="project" value="UniProtKB-KW"/>
</dbReference>
<evidence type="ECO:0000256" key="3">
    <source>
        <dbReference type="ARBA" id="ARBA00023027"/>
    </source>
</evidence>
<evidence type="ECO:0000313" key="5">
    <source>
        <dbReference type="Proteomes" id="UP000199514"/>
    </source>
</evidence>
<name>A0A1I1LNP5_9BACT</name>
<evidence type="ECO:0000256" key="2">
    <source>
        <dbReference type="ARBA" id="ARBA00023002"/>
    </source>
</evidence>